<protein>
    <submittedName>
        <fullName evidence="2">Uncharacterized protein</fullName>
    </submittedName>
</protein>
<accession>A0A445MF56</accession>
<evidence type="ECO:0000313" key="2">
    <source>
        <dbReference type="EMBL" id="RZR72907.1"/>
    </source>
</evidence>
<feature type="region of interest" description="Disordered" evidence="1">
    <location>
        <begin position="43"/>
        <end position="62"/>
    </location>
</feature>
<dbReference type="EMBL" id="KV875782">
    <property type="protein sequence ID" value="RZR72907.1"/>
    <property type="molecule type" value="Genomic_DNA"/>
</dbReference>
<reference evidence="2" key="1">
    <citation type="journal article" date="2018" name="Data Brief">
        <title>Genome sequence data from 17 accessions of Ensete ventricosum, a staple food crop for millions in Ethiopia.</title>
        <authorList>
            <person name="Yemataw Z."/>
            <person name="Muzemil S."/>
            <person name="Ambachew D."/>
            <person name="Tripathi L."/>
            <person name="Tesfaye K."/>
            <person name="Chala A."/>
            <person name="Farbos A."/>
            <person name="O'Neill P."/>
            <person name="Moore K."/>
            <person name="Grant M."/>
            <person name="Studholme D.J."/>
        </authorList>
    </citation>
    <scope>NUCLEOTIDE SEQUENCE [LARGE SCALE GENOMIC DNA]</scope>
    <source>
        <tissue evidence="2">Leaf</tissue>
    </source>
</reference>
<sequence>MGTVNFALVGPSHHMCVEPDPGSHPTDAYSSVECPGEKFMGKPVPFDRITPDVMQGRVGRSPSAALMRRDDVDTEPSSVPCFASPGCHRSLQGLQR</sequence>
<proteinExistence type="predicted"/>
<dbReference type="Proteomes" id="UP000290560">
    <property type="component" value="Unassembled WGS sequence"/>
</dbReference>
<name>A0A445MF56_ENSVE</name>
<organism evidence="2">
    <name type="scientific">Ensete ventricosum</name>
    <name type="common">Abyssinian banana</name>
    <name type="synonym">Musa ensete</name>
    <dbReference type="NCBI Taxonomy" id="4639"/>
    <lineage>
        <taxon>Eukaryota</taxon>
        <taxon>Viridiplantae</taxon>
        <taxon>Streptophyta</taxon>
        <taxon>Embryophyta</taxon>
        <taxon>Tracheophyta</taxon>
        <taxon>Spermatophyta</taxon>
        <taxon>Magnoliopsida</taxon>
        <taxon>Liliopsida</taxon>
        <taxon>Zingiberales</taxon>
        <taxon>Musaceae</taxon>
        <taxon>Ensete</taxon>
    </lineage>
</organism>
<dbReference type="AlphaFoldDB" id="A0A445MF56"/>
<evidence type="ECO:0000256" key="1">
    <source>
        <dbReference type="SAM" id="MobiDB-lite"/>
    </source>
</evidence>
<gene>
    <name evidence="2" type="ORF">BHM03_00018463</name>
</gene>